<dbReference type="Pfam" id="PF04389">
    <property type="entry name" value="Peptidase_M28"/>
    <property type="match status" value="1"/>
</dbReference>
<proteinExistence type="inferred from homology"/>
<keyword evidence="7 17" id="KW-0812">Transmembrane</keyword>
<evidence type="ECO:0000313" key="21">
    <source>
        <dbReference type="EMBL" id="OTA04980.1"/>
    </source>
</evidence>
<feature type="domain" description="Vacuolar membrane protease C-terminal" evidence="19">
    <location>
        <begin position="790"/>
        <end position="995"/>
    </location>
</feature>
<feature type="transmembrane region" description="Helical" evidence="17">
    <location>
        <begin position="733"/>
        <end position="753"/>
    </location>
</feature>
<dbReference type="AlphaFoldDB" id="A0A2H2ZP85"/>
<comment type="function">
    <text evidence="2">May be involved in vacuolar sorting and osmoregulation.</text>
</comment>
<evidence type="ECO:0000256" key="11">
    <source>
        <dbReference type="ARBA" id="ARBA00022989"/>
    </source>
</evidence>
<feature type="region of interest" description="Disordered" evidence="16">
    <location>
        <begin position="624"/>
        <end position="654"/>
    </location>
</feature>
<feature type="domain" description="Vacuolar membrane protease transmembrane" evidence="20">
    <location>
        <begin position="481"/>
        <end position="761"/>
    </location>
</feature>
<feature type="transmembrane region" description="Helical" evidence="17">
    <location>
        <begin position="765"/>
        <end position="783"/>
    </location>
</feature>
<keyword evidence="12" id="KW-0482">Metalloprotease</keyword>
<feature type="transmembrane region" description="Helical" evidence="17">
    <location>
        <begin position="12"/>
        <end position="32"/>
    </location>
</feature>
<dbReference type="GO" id="GO:0005774">
    <property type="term" value="C:vacuolar membrane"/>
    <property type="evidence" value="ECO:0007669"/>
    <property type="project" value="UniProtKB-SubCell"/>
</dbReference>
<reference evidence="21 22" key="1">
    <citation type="journal article" date="2015" name="Genome Announc.">
        <title>Genome sequence and annotation of Trichoderma parareesei, the ancestor of the cellulase producer Trichoderma reesei.</title>
        <authorList>
            <person name="Yang D."/>
            <person name="Pomraning K."/>
            <person name="Kopchinskiy A."/>
            <person name="Karimi Aghcheh R."/>
            <person name="Atanasova L."/>
            <person name="Chenthamara K."/>
            <person name="Baker S.E."/>
            <person name="Zhang R."/>
            <person name="Shen Q."/>
            <person name="Freitag M."/>
            <person name="Kubicek C.P."/>
            <person name="Druzhinina I.S."/>
        </authorList>
    </citation>
    <scope>NUCLEOTIDE SEQUENCE [LARGE SCALE GENOMIC DNA]</scope>
    <source>
        <strain evidence="21 22">CBS 125925</strain>
    </source>
</reference>
<dbReference type="EC" id="3.4.-.-" evidence="15"/>
<evidence type="ECO:0000256" key="14">
    <source>
        <dbReference type="ARBA" id="ARBA00023180"/>
    </source>
</evidence>
<keyword evidence="13 17" id="KW-0472">Membrane</keyword>
<dbReference type="InterPro" id="IPR007484">
    <property type="entry name" value="Peptidase_M28"/>
</dbReference>
<keyword evidence="5" id="KW-0926">Vacuole</keyword>
<dbReference type="Pfam" id="PF22251">
    <property type="entry name" value="PFF1_TM"/>
    <property type="match status" value="1"/>
</dbReference>
<dbReference type="GO" id="GO:0006508">
    <property type="term" value="P:proteolysis"/>
    <property type="evidence" value="ECO:0007669"/>
    <property type="project" value="UniProtKB-KW"/>
</dbReference>
<dbReference type="PANTHER" id="PTHR12147">
    <property type="entry name" value="METALLOPEPTIDASE M28 FAMILY MEMBER"/>
    <property type="match status" value="1"/>
</dbReference>
<feature type="transmembrane region" description="Helical" evidence="17">
    <location>
        <begin position="572"/>
        <end position="599"/>
    </location>
</feature>
<keyword evidence="14" id="KW-0325">Glycoprotein</keyword>
<organism evidence="21 22">
    <name type="scientific">Trichoderma parareesei</name>
    <name type="common">Filamentous fungus</name>
    <dbReference type="NCBI Taxonomy" id="858221"/>
    <lineage>
        <taxon>Eukaryota</taxon>
        <taxon>Fungi</taxon>
        <taxon>Dikarya</taxon>
        <taxon>Ascomycota</taxon>
        <taxon>Pezizomycotina</taxon>
        <taxon>Sordariomycetes</taxon>
        <taxon>Hypocreomycetidae</taxon>
        <taxon>Hypocreales</taxon>
        <taxon>Hypocreaceae</taxon>
        <taxon>Trichoderma</taxon>
    </lineage>
</organism>
<dbReference type="Gene3D" id="3.40.630.10">
    <property type="entry name" value="Zn peptidases"/>
    <property type="match status" value="1"/>
</dbReference>
<feature type="transmembrane region" description="Helical" evidence="17">
    <location>
        <begin position="425"/>
        <end position="448"/>
    </location>
</feature>
<keyword evidence="9 15" id="KW-0378">Hydrolase</keyword>
<dbReference type="InterPro" id="IPR048024">
    <property type="entry name" value="Fxna-like_M28_dom"/>
</dbReference>
<comment type="cofactor">
    <cofactor evidence="1">
        <name>Zn(2+)</name>
        <dbReference type="ChEBI" id="CHEBI:29105"/>
    </cofactor>
</comment>
<gene>
    <name evidence="21" type="ORF">A9Z42_0055520</name>
</gene>
<evidence type="ECO:0000256" key="7">
    <source>
        <dbReference type="ARBA" id="ARBA00022692"/>
    </source>
</evidence>
<feature type="transmembrane region" description="Helical" evidence="17">
    <location>
        <begin position="694"/>
        <end position="713"/>
    </location>
</feature>
<keyword evidence="11 17" id="KW-1133">Transmembrane helix</keyword>
<dbReference type="InterPro" id="IPR053975">
    <property type="entry name" value="PFF1_C"/>
</dbReference>
<sequence>MRLPNPFSFRPGPVTFWTTAIYLALVIPLIYVHETVPSAPSSHSLKQGLDLDEAWLDLQLMTRQYHPYNSRANTEVREFLIKRSHEILDRNGVPFRTEKTGGVIWDASLNTSAVINANADANDKPRAKRAPGATIFDDRISNVTWTVDSLLQSTKGGSKTWQGYYFEGDNFYIYIHGQEDPEGDWWTSQAGAASYSRSGGVLVNCHFDSVSTGYGATDDGMACVSMLQLLSYFTTEGHQPKHGIVLLFNNAEEDGLLGARAFGYSPLLKFCHTFVNLEGAGAGGRAMLFRTTDLEAAKAYSKSPHPFGSVVAANAFERGVIKSGTDFEVFAPDFGQRGVDIAFYQPRARYHTEDDDARHTSVRSIWHMLSAALATAERFSELTDTVFSGDRRDGDKDLVQNGKPTEGVYFDWYGSGWSAFPLRGLFAWSLTLLLVTPLVLIVVTYLLIRQDKYYFFAKDVELENSELHDDPIALGGWRGFFRYPLALIFAVGLTLGAVLLVAKVNPLIIYSSGYAVWAMTVSLFYISFFMIMRGANFVRPSALHRGFALIWLFILSWIVQVIAAVAEDRMHIGGLYFAAFFHTAVFVSLFISLVELFALPGKEDFANQFQDDAAPAHIRVTSSDNTITGHEDDQEDATETTPLRARGHSYGSSDHPTFASTYRRSAHLDDPAPSDLISFPPYEHEQAWSGRLPTWTWIVQFLLLAPIHIILVGNLALVQTSAMAMNGADGGSLLPPIMGVGIMTILLLLPLTPFMHRITRHVPQFLFVVFVATFIWNLAAFPFSNNARYKLYFQEVIDVDAGTNVATLTGIPEYLHKVIDSIPSATGQDVECRASTRLGLTTCEYDASSLPPYLANGTDPRDLITLSSSRSSDGTTANLKVDALDTKMCILNLTRPVFGFTINGGAPPDTRFGTIPRGGLRGITLFRREFQGPWDLDLQLTGEDHVLDEDELEVTVKCAYSDMNDDKTIPVLRELYQYMPKWAVISKTAVALVEVRKKFTIS</sequence>
<feature type="transmembrane region" description="Helical" evidence="17">
    <location>
        <begin position="514"/>
        <end position="535"/>
    </location>
</feature>
<comment type="caution">
    <text evidence="21">The sequence shown here is derived from an EMBL/GenBank/DDBJ whole genome shotgun (WGS) entry which is preliminary data.</text>
</comment>
<evidence type="ECO:0000256" key="5">
    <source>
        <dbReference type="ARBA" id="ARBA00022554"/>
    </source>
</evidence>
<keyword evidence="6 15" id="KW-0645">Protease</keyword>
<dbReference type="CDD" id="cd03875">
    <property type="entry name" value="M28_Fxna_like"/>
    <property type="match status" value="1"/>
</dbReference>
<comment type="similarity">
    <text evidence="4 15">Belongs to the peptidase M28 family.</text>
</comment>
<evidence type="ECO:0000256" key="12">
    <source>
        <dbReference type="ARBA" id="ARBA00023049"/>
    </source>
</evidence>
<evidence type="ECO:0000313" key="22">
    <source>
        <dbReference type="Proteomes" id="UP000219286"/>
    </source>
</evidence>
<dbReference type="EMBL" id="LFMI01000556">
    <property type="protein sequence ID" value="OTA04980.1"/>
    <property type="molecule type" value="Genomic_DNA"/>
</dbReference>
<feature type="transmembrane region" description="Helical" evidence="17">
    <location>
        <begin position="483"/>
        <end position="502"/>
    </location>
</feature>
<dbReference type="PANTHER" id="PTHR12147:SF58">
    <property type="entry name" value="VACUOLAR MEMBRANE PROTEASE"/>
    <property type="match status" value="1"/>
</dbReference>
<evidence type="ECO:0000256" key="16">
    <source>
        <dbReference type="SAM" id="MobiDB-lite"/>
    </source>
</evidence>
<comment type="subcellular location">
    <subcellularLocation>
        <location evidence="3">Vacuole membrane</location>
        <topology evidence="3">Multi-pass membrane protein</topology>
    </subcellularLocation>
</comment>
<feature type="domain" description="Peptidase M28" evidence="18">
    <location>
        <begin position="198"/>
        <end position="374"/>
    </location>
</feature>
<evidence type="ECO:0000256" key="17">
    <source>
        <dbReference type="SAM" id="Phobius"/>
    </source>
</evidence>
<accession>A0A2H2ZP85</accession>
<protein>
    <recommendedName>
        <fullName evidence="15">Peptide hydrolase</fullName>
        <ecNumber evidence="15">3.4.-.-</ecNumber>
    </recommendedName>
</protein>
<dbReference type="GO" id="GO:0046872">
    <property type="term" value="F:metal ion binding"/>
    <property type="evidence" value="ECO:0007669"/>
    <property type="project" value="UniProtKB-KW"/>
</dbReference>
<evidence type="ECO:0000259" key="20">
    <source>
        <dbReference type="Pfam" id="PF22251"/>
    </source>
</evidence>
<keyword evidence="10 15" id="KW-0862">Zinc</keyword>
<dbReference type="GO" id="GO:0008235">
    <property type="term" value="F:metalloexopeptidase activity"/>
    <property type="evidence" value="ECO:0007669"/>
    <property type="project" value="InterPro"/>
</dbReference>
<dbReference type="InterPro" id="IPR053976">
    <property type="entry name" value="PFF1_TM"/>
</dbReference>
<dbReference type="InterPro" id="IPR045175">
    <property type="entry name" value="M28_fam"/>
</dbReference>
<evidence type="ECO:0000256" key="15">
    <source>
        <dbReference type="RuleBase" id="RU361240"/>
    </source>
</evidence>
<dbReference type="SUPFAM" id="SSF53187">
    <property type="entry name" value="Zn-dependent exopeptidases"/>
    <property type="match status" value="1"/>
</dbReference>
<evidence type="ECO:0000259" key="18">
    <source>
        <dbReference type="Pfam" id="PF04389"/>
    </source>
</evidence>
<keyword evidence="22" id="KW-1185">Reference proteome</keyword>
<evidence type="ECO:0000259" key="19">
    <source>
        <dbReference type="Pfam" id="PF22250"/>
    </source>
</evidence>
<evidence type="ECO:0000256" key="10">
    <source>
        <dbReference type="ARBA" id="ARBA00022833"/>
    </source>
</evidence>
<keyword evidence="8 15" id="KW-0479">Metal-binding</keyword>
<evidence type="ECO:0000256" key="8">
    <source>
        <dbReference type="ARBA" id="ARBA00022723"/>
    </source>
</evidence>
<evidence type="ECO:0000256" key="4">
    <source>
        <dbReference type="ARBA" id="ARBA00010918"/>
    </source>
</evidence>
<evidence type="ECO:0000256" key="1">
    <source>
        <dbReference type="ARBA" id="ARBA00001947"/>
    </source>
</evidence>
<evidence type="ECO:0000256" key="2">
    <source>
        <dbReference type="ARBA" id="ARBA00003273"/>
    </source>
</evidence>
<feature type="transmembrane region" description="Helical" evidence="17">
    <location>
        <begin position="547"/>
        <end position="566"/>
    </location>
</feature>
<name>A0A2H2ZP85_TRIPA</name>
<evidence type="ECO:0000256" key="3">
    <source>
        <dbReference type="ARBA" id="ARBA00004128"/>
    </source>
</evidence>
<dbReference type="Pfam" id="PF22250">
    <property type="entry name" value="PFF1_C"/>
    <property type="match status" value="1"/>
</dbReference>
<dbReference type="Proteomes" id="UP000219286">
    <property type="component" value="Unassembled WGS sequence"/>
</dbReference>
<evidence type="ECO:0000256" key="13">
    <source>
        <dbReference type="ARBA" id="ARBA00023136"/>
    </source>
</evidence>
<dbReference type="OrthoDB" id="76293at2759"/>
<evidence type="ECO:0000256" key="6">
    <source>
        <dbReference type="ARBA" id="ARBA00022670"/>
    </source>
</evidence>
<evidence type="ECO:0000256" key="9">
    <source>
        <dbReference type="ARBA" id="ARBA00022801"/>
    </source>
</evidence>